<dbReference type="PANTHER" id="PTHR43481">
    <property type="entry name" value="FRUCTOSE-1-PHOSPHATE PHOSPHATASE"/>
    <property type="match status" value="1"/>
</dbReference>
<dbReference type="Gene3D" id="1.10.150.240">
    <property type="entry name" value="Putative phosphatase, domain 2"/>
    <property type="match status" value="1"/>
</dbReference>
<reference evidence="2" key="1">
    <citation type="journal article" date="2019" name="Int. J. Syst. Evol. Microbiol.">
        <title>The Global Catalogue of Microorganisms (GCM) 10K type strain sequencing project: providing services to taxonomists for standard genome sequencing and annotation.</title>
        <authorList>
            <consortium name="The Broad Institute Genomics Platform"/>
            <consortium name="The Broad Institute Genome Sequencing Center for Infectious Disease"/>
            <person name="Wu L."/>
            <person name="Ma J."/>
        </authorList>
    </citation>
    <scope>NUCLEOTIDE SEQUENCE [LARGE SCALE GENOMIC DNA]</scope>
    <source>
        <strain evidence="2">IBRC-M 10908</strain>
    </source>
</reference>
<dbReference type="GO" id="GO:0016787">
    <property type="term" value="F:hydrolase activity"/>
    <property type="evidence" value="ECO:0007669"/>
    <property type="project" value="UniProtKB-KW"/>
</dbReference>
<dbReference type="SFLD" id="SFLDS00003">
    <property type="entry name" value="Haloacid_Dehalogenase"/>
    <property type="match status" value="1"/>
</dbReference>
<dbReference type="SFLD" id="SFLDG01129">
    <property type="entry name" value="C1.5:_HAD__Beta-PGM__Phosphata"/>
    <property type="match status" value="1"/>
</dbReference>
<dbReference type="InterPro" id="IPR036412">
    <property type="entry name" value="HAD-like_sf"/>
</dbReference>
<keyword evidence="1" id="KW-0378">Hydrolase</keyword>
<name>A0ABV8TWP2_9ACTN</name>
<dbReference type="Pfam" id="PF00702">
    <property type="entry name" value="Hydrolase"/>
    <property type="match status" value="1"/>
</dbReference>
<keyword evidence="2" id="KW-1185">Reference proteome</keyword>
<accession>A0ABV8TWP2</accession>
<organism evidence="1 2">
    <name type="scientific">Salininema proteolyticum</name>
    <dbReference type="NCBI Taxonomy" id="1607685"/>
    <lineage>
        <taxon>Bacteria</taxon>
        <taxon>Bacillati</taxon>
        <taxon>Actinomycetota</taxon>
        <taxon>Actinomycetes</taxon>
        <taxon>Glycomycetales</taxon>
        <taxon>Glycomycetaceae</taxon>
        <taxon>Salininema</taxon>
    </lineage>
</organism>
<dbReference type="Gene3D" id="3.40.50.1000">
    <property type="entry name" value="HAD superfamily/HAD-like"/>
    <property type="match status" value="1"/>
</dbReference>
<dbReference type="NCBIfam" id="TIGR01509">
    <property type="entry name" value="HAD-SF-IA-v3"/>
    <property type="match status" value="1"/>
</dbReference>
<dbReference type="RefSeq" id="WP_380618842.1">
    <property type="nucleotide sequence ID" value="NZ_JBHSDK010000009.1"/>
</dbReference>
<evidence type="ECO:0000313" key="1">
    <source>
        <dbReference type="EMBL" id="MFC4334796.1"/>
    </source>
</evidence>
<dbReference type="InterPro" id="IPR023198">
    <property type="entry name" value="PGP-like_dom2"/>
</dbReference>
<dbReference type="EMBL" id="JBHSDK010000009">
    <property type="protein sequence ID" value="MFC4334796.1"/>
    <property type="molecule type" value="Genomic_DNA"/>
</dbReference>
<protein>
    <submittedName>
        <fullName evidence="1">HAD-IA family hydrolase</fullName>
    </submittedName>
</protein>
<dbReference type="PANTHER" id="PTHR43481:SF4">
    <property type="entry name" value="GLYCEROL-1-PHOSPHATE PHOSPHOHYDROLASE 1-RELATED"/>
    <property type="match status" value="1"/>
</dbReference>
<dbReference type="InterPro" id="IPR023214">
    <property type="entry name" value="HAD_sf"/>
</dbReference>
<dbReference type="InterPro" id="IPR051806">
    <property type="entry name" value="HAD-like_SPP"/>
</dbReference>
<dbReference type="InterPro" id="IPR006439">
    <property type="entry name" value="HAD-SF_hydro_IA"/>
</dbReference>
<dbReference type="Proteomes" id="UP001595823">
    <property type="component" value="Unassembled WGS sequence"/>
</dbReference>
<comment type="caution">
    <text evidence="1">The sequence shown here is derived from an EMBL/GenBank/DDBJ whole genome shotgun (WGS) entry which is preliminary data.</text>
</comment>
<proteinExistence type="predicted"/>
<gene>
    <name evidence="1" type="ORF">ACFPET_06260</name>
</gene>
<dbReference type="SUPFAM" id="SSF56784">
    <property type="entry name" value="HAD-like"/>
    <property type="match status" value="1"/>
</dbReference>
<evidence type="ECO:0000313" key="2">
    <source>
        <dbReference type="Proteomes" id="UP001595823"/>
    </source>
</evidence>
<sequence length="215" mass="22187">MGSIDCKAILFDLDGTLVDSFPMVERVLRGWAAEKGVDPEAVLAASHGRRDVDVIAIVAPDLDAPSEAAAIAEREARESHGLKEIPGALHLVESLPAHRWGVVTSGMRIVATARLEGAGFPLPRTLVTADDIREGKPHPAPFLAAAADLGFSPSDCLVFEDAPAGVRAAQAAGMDCIGIGPEVHTLVGSGMTAAVPDLAGVKVASGEGLTVTWTD</sequence>